<reference evidence="4 5" key="1">
    <citation type="submission" date="2017-07" db="EMBL/GenBank/DDBJ databases">
        <title>Bifidobacterium novel species.</title>
        <authorList>
            <person name="Lugli G.A."/>
            <person name="Milani C."/>
            <person name="Duranti S."/>
            <person name="Mangifesta M."/>
        </authorList>
    </citation>
    <scope>NUCLEOTIDE SEQUENCE [LARGE SCALE GENOMIC DNA]</scope>
    <source>
        <strain evidence="5">Goo31D</strain>
    </source>
</reference>
<evidence type="ECO:0000313" key="5">
    <source>
        <dbReference type="Proteomes" id="UP000234935"/>
    </source>
</evidence>
<dbReference type="Gene3D" id="3.40.50.410">
    <property type="entry name" value="von Willebrand factor, type A domain"/>
    <property type="match status" value="1"/>
</dbReference>
<feature type="transmembrane region" description="Helical" evidence="2">
    <location>
        <begin position="753"/>
        <end position="771"/>
    </location>
</feature>
<sequence>MDIQATQKSGVRNAIVRIAALVVTLTMLVATTVFGVGRAHAAELTASADPTTFTQWTEGVGNPLDPRSNGRVWTDKSVTTGDVTLDAGNGEQVVVGKDKAADFLVGLSAMSSAQQITGMSSGNKPLDVTLVLDVSGSMSSNMDYTYTPVYGEVTGETLFVRSDSGSYTAVYPIMNETTGHWQYTDRDGSVLYTPKMSPEDTDPDHVQLYRRMPRITRLDALKTAVNGFLDQMAARNAQISDAAAKNRAGIVTFESRAEIKSRFTDDTAALQGIVNGLRDLGGTYSAEGLQLAHQLIDEDKRTNADSVVIFFTDGDPFDYDEAVAEAKSLKDSGTPIYAVGTFNTPDINNLSYTSNRYMQAVSSNYPNATTMQDLGERAPDSDYYMNANNADQLKNIFNDIWTAISSKPSSPIATTTESGMERGTITFTDELGAYMTVRDMNSVVFAGRQFTAKTSETSEDGATTTYVFEGEVDGNPIYGTANLADLVVTVTHGETETVRVQVPEQLLPLRLYSVSVDQDGNVTTTINDTFPIRVFYSVGLKDGVRDALANPDEALAAYVKDNGETFTSNKYEEDAERGSTTATFTPAKSNDFYYFVNDTPLYNSENVSDPAKSIEEGKTYHYLRTYYADNAKHEQWVAVNGADAAGKTQTGANGDVFVPAGTVRMGLANYTVAKKDNVTKTATAAIAPRWDGTTVDVALGNNGRLAVAQSPVTPEPEPEETTPAATPEPTQPEGTVESAPTTDTSTANTGSSVALIVAVAAALLCAGLGTLQLRRRRSTGRHAG</sequence>
<feature type="region of interest" description="Disordered" evidence="1">
    <location>
        <begin position="707"/>
        <end position="748"/>
    </location>
</feature>
<dbReference type="EMBL" id="NMYC01000005">
    <property type="protein sequence ID" value="PLS27100.1"/>
    <property type="molecule type" value="Genomic_DNA"/>
</dbReference>
<feature type="compositionally biased region" description="Low complexity" evidence="1">
    <location>
        <begin position="721"/>
        <end position="735"/>
    </location>
</feature>
<dbReference type="InterPro" id="IPR002035">
    <property type="entry name" value="VWF_A"/>
</dbReference>
<keyword evidence="5" id="KW-1185">Reference proteome</keyword>
<keyword evidence="2" id="KW-1133">Transmembrane helix</keyword>
<keyword evidence="2" id="KW-0812">Transmembrane</keyword>
<dbReference type="PROSITE" id="PS50234">
    <property type="entry name" value="VWFA"/>
    <property type="match status" value="1"/>
</dbReference>
<evidence type="ECO:0000313" key="4">
    <source>
        <dbReference type="EMBL" id="PLS27100.1"/>
    </source>
</evidence>
<dbReference type="Proteomes" id="UP000234935">
    <property type="component" value="Unassembled WGS sequence"/>
</dbReference>
<protein>
    <submittedName>
        <fullName evidence="4">Type IV secretion protein Rhs</fullName>
    </submittedName>
</protein>
<dbReference type="OrthoDB" id="3222833at2"/>
<feature type="compositionally biased region" description="Polar residues" evidence="1">
    <location>
        <begin position="738"/>
        <end position="748"/>
    </location>
</feature>
<evidence type="ECO:0000256" key="1">
    <source>
        <dbReference type="SAM" id="MobiDB-lite"/>
    </source>
</evidence>
<accession>A0A2N5IYS9</accession>
<dbReference type="RefSeq" id="WP_101671559.1">
    <property type="nucleotide sequence ID" value="NZ_NMYC01000005.1"/>
</dbReference>
<gene>
    <name evidence="4" type="ORF">CGZ88_1585</name>
</gene>
<dbReference type="SUPFAM" id="SSF53300">
    <property type="entry name" value="vWA-like"/>
    <property type="match status" value="1"/>
</dbReference>
<feature type="domain" description="VWFA" evidence="3">
    <location>
        <begin position="127"/>
        <end position="400"/>
    </location>
</feature>
<dbReference type="AlphaFoldDB" id="A0A2N5IYS9"/>
<proteinExistence type="predicted"/>
<name>A0A2N5IYS9_9BIFI</name>
<organism evidence="4 5">
    <name type="scientific">Bifidobacterium anseris</name>
    <dbReference type="NCBI Taxonomy" id="2020963"/>
    <lineage>
        <taxon>Bacteria</taxon>
        <taxon>Bacillati</taxon>
        <taxon>Actinomycetota</taxon>
        <taxon>Actinomycetes</taxon>
        <taxon>Bifidobacteriales</taxon>
        <taxon>Bifidobacteriaceae</taxon>
        <taxon>Bifidobacterium</taxon>
    </lineage>
</organism>
<dbReference type="CDD" id="cd00198">
    <property type="entry name" value="vWFA"/>
    <property type="match status" value="1"/>
</dbReference>
<dbReference type="SMART" id="SM00327">
    <property type="entry name" value="VWA"/>
    <property type="match status" value="1"/>
</dbReference>
<dbReference type="PANTHER" id="PTHR10579:SF43">
    <property type="entry name" value="ZINC FINGER (C3HC4-TYPE RING FINGER) FAMILY PROTEIN"/>
    <property type="match status" value="1"/>
</dbReference>
<evidence type="ECO:0000256" key="2">
    <source>
        <dbReference type="SAM" id="Phobius"/>
    </source>
</evidence>
<dbReference type="Pfam" id="PF13519">
    <property type="entry name" value="VWA_2"/>
    <property type="match status" value="1"/>
</dbReference>
<dbReference type="InterPro" id="IPR036465">
    <property type="entry name" value="vWFA_dom_sf"/>
</dbReference>
<keyword evidence="2" id="KW-0472">Membrane</keyword>
<evidence type="ECO:0000259" key="3">
    <source>
        <dbReference type="PROSITE" id="PS50234"/>
    </source>
</evidence>
<dbReference type="PANTHER" id="PTHR10579">
    <property type="entry name" value="CALCIUM-ACTIVATED CHLORIDE CHANNEL REGULATOR"/>
    <property type="match status" value="1"/>
</dbReference>
<dbReference type="InterPro" id="IPR051266">
    <property type="entry name" value="CLCR"/>
</dbReference>
<comment type="caution">
    <text evidence="4">The sequence shown here is derived from an EMBL/GenBank/DDBJ whole genome shotgun (WGS) entry which is preliminary data.</text>
</comment>